<protein>
    <submittedName>
        <fullName evidence="1">Uncharacterized protein</fullName>
    </submittedName>
</protein>
<keyword evidence="2" id="KW-1185">Reference proteome</keyword>
<organism evidence="1 2">
    <name type="scientific">Lentisphaera profundi</name>
    <dbReference type="NCBI Taxonomy" id="1658616"/>
    <lineage>
        <taxon>Bacteria</taxon>
        <taxon>Pseudomonadati</taxon>
        <taxon>Lentisphaerota</taxon>
        <taxon>Lentisphaeria</taxon>
        <taxon>Lentisphaerales</taxon>
        <taxon>Lentisphaeraceae</taxon>
        <taxon>Lentisphaera</taxon>
    </lineage>
</organism>
<dbReference type="EMBL" id="CP117811">
    <property type="protein sequence ID" value="WDE96572.1"/>
    <property type="molecule type" value="Genomic_DNA"/>
</dbReference>
<reference evidence="1 2" key="1">
    <citation type="submission" date="2023-02" db="EMBL/GenBank/DDBJ databases">
        <title>Genome sequence of Lentisphaera profundi SAORIC-696.</title>
        <authorList>
            <person name="Kim e."/>
            <person name="Cho J.-C."/>
            <person name="Choi A."/>
            <person name="Kang I."/>
        </authorList>
    </citation>
    <scope>NUCLEOTIDE SEQUENCE [LARGE SCALE GENOMIC DNA]</scope>
    <source>
        <strain evidence="1 2">SAORIC-696</strain>
    </source>
</reference>
<evidence type="ECO:0000313" key="2">
    <source>
        <dbReference type="Proteomes" id="UP001214250"/>
    </source>
</evidence>
<dbReference type="Proteomes" id="UP001214250">
    <property type="component" value="Chromosome 1"/>
</dbReference>
<proteinExistence type="predicted"/>
<dbReference type="RefSeq" id="WP_274150637.1">
    <property type="nucleotide sequence ID" value="NZ_CP117811.1"/>
</dbReference>
<name>A0ABY7VRB9_9BACT</name>
<dbReference type="Gene3D" id="2.60.40.1190">
    <property type="match status" value="1"/>
</dbReference>
<sequence>MKIAILLLFFLGSILFGADIKVADFDGRDWSKVAVHQMKVDGYKELLKLQCAIHKEKLSIRVRIPQENPSMKHRPWVLKDEKFVVGKQLEDSLALRFSQKGKEIQDLWFWGANRTQWGVADDGFFKDKKYFSDGGKGPWKLNLELGSFHQNRNRYLEQKSQGSRSDVSVKSDYKEGAWELVFSRSIRTINKDDLSFDSLLELTVSKDPKVKGPVMKLTFEGADK</sequence>
<accession>A0ABY7VRB9</accession>
<evidence type="ECO:0000313" key="1">
    <source>
        <dbReference type="EMBL" id="WDE96572.1"/>
    </source>
</evidence>
<gene>
    <name evidence="1" type="ORF">PQO03_01145</name>
</gene>